<dbReference type="SUPFAM" id="SSF51695">
    <property type="entry name" value="PLC-like phosphodiesterases"/>
    <property type="match status" value="1"/>
</dbReference>
<accession>A0A8H3VXQ6</accession>
<gene>
    <name evidence="2" type="ORF">GQ607_016914</name>
</gene>
<dbReference type="InterPro" id="IPR051057">
    <property type="entry name" value="PI-PLC_domain"/>
</dbReference>
<keyword evidence="3" id="KW-1185">Reference proteome</keyword>
<feature type="region of interest" description="Disordered" evidence="1">
    <location>
        <begin position="41"/>
        <end position="62"/>
    </location>
</feature>
<dbReference type="Proteomes" id="UP000434172">
    <property type="component" value="Unassembled WGS sequence"/>
</dbReference>
<dbReference type="PANTHER" id="PTHR13593">
    <property type="match status" value="1"/>
</dbReference>
<evidence type="ECO:0000313" key="3">
    <source>
        <dbReference type="Proteomes" id="UP000434172"/>
    </source>
</evidence>
<dbReference type="InterPro" id="IPR017946">
    <property type="entry name" value="PLC-like_Pdiesterase_TIM-brl"/>
</dbReference>
<comment type="caution">
    <text evidence="2">The sequence shown here is derived from an EMBL/GenBank/DDBJ whole genome shotgun (WGS) entry which is preliminary data.</text>
</comment>
<evidence type="ECO:0000256" key="1">
    <source>
        <dbReference type="SAM" id="MobiDB-lite"/>
    </source>
</evidence>
<dbReference type="OrthoDB" id="1046782at2759"/>
<evidence type="ECO:0008006" key="4">
    <source>
        <dbReference type="Google" id="ProtNLM"/>
    </source>
</evidence>
<reference evidence="2 3" key="1">
    <citation type="submission" date="2019-12" db="EMBL/GenBank/DDBJ databases">
        <title>A genome sequence resource for the geographically widespread anthracnose pathogen Colletotrichum asianum.</title>
        <authorList>
            <person name="Meng Y."/>
        </authorList>
    </citation>
    <scope>NUCLEOTIDE SEQUENCE [LARGE SCALE GENOMIC DNA]</scope>
    <source>
        <strain evidence="2 3">ICMP 18580</strain>
    </source>
</reference>
<proteinExistence type="predicted"/>
<dbReference type="AlphaFoldDB" id="A0A8H3VXQ6"/>
<dbReference type="Gene3D" id="3.20.20.190">
    <property type="entry name" value="Phosphatidylinositol (PI) phosphodiesterase"/>
    <property type="match status" value="1"/>
</dbReference>
<dbReference type="GO" id="GO:0006629">
    <property type="term" value="P:lipid metabolic process"/>
    <property type="evidence" value="ECO:0007669"/>
    <property type="project" value="InterPro"/>
</dbReference>
<sequence>MWAWVDAVTDLVHPKNVVNLFNTDTNTGTVTIHNDTLQDVNIDTPGSGRMKTSYPKTTIGRDSGATNQIEGSIFEQSWFDLTFNGNHQIHTELNHGDRCSIASRPQPEDGKVAAMISRISSSSSQLDYFVGPGQLQSLINSVIQANLPAFMTFLNLGIDLNPTDLVCPYAAVTNVTQNSVDVNAVLRLQKASASLAVAGTNVSASLNDLAIMVRLHVDNLTHRLTLNEIKFSVAAFSLPKIFWSALFIWMPWLPQPVEFDTVNNLSVYLNHDANQDILKFINGQLDGLPLPDKLDKISFTSEPSTTIGSTPPANDDFSTWMSSPDIQSRLLKNVHLPGTHDSGAYGLTTTLPKTTDDGNGIKYDNIQFLWGLKTDAAFFDGNIPFSKLVANGFKISEDSPINIGQPAMDFVIEKVALSISKTGDRNVLRQLEDGIRWFDLRIYLDKDGEFYMQHGLRGPLYTDILKQVKVFIDSYPSAQELIFLNLSHANFKDDNLQKVADLTKSIIPPKHILHKGNEAGATFDFQSLANTTLGSLTQSTTKVMIINQDVSNQLYYPFPITNTVGFDDANGQALWHMGWCRTPTIADIVPYVIDAVRGVDRMHLQALATEKNGQLKDGLSELGQKKKPMPNVIGLDWYYLSSKDLPVPQVIGLNK</sequence>
<organism evidence="2 3">
    <name type="scientific">Colletotrichum asianum</name>
    <dbReference type="NCBI Taxonomy" id="702518"/>
    <lineage>
        <taxon>Eukaryota</taxon>
        <taxon>Fungi</taxon>
        <taxon>Dikarya</taxon>
        <taxon>Ascomycota</taxon>
        <taxon>Pezizomycotina</taxon>
        <taxon>Sordariomycetes</taxon>
        <taxon>Hypocreomycetidae</taxon>
        <taxon>Glomerellales</taxon>
        <taxon>Glomerellaceae</taxon>
        <taxon>Colletotrichum</taxon>
        <taxon>Colletotrichum gloeosporioides species complex</taxon>
    </lineage>
</organism>
<evidence type="ECO:0000313" key="2">
    <source>
        <dbReference type="EMBL" id="KAF0315845.1"/>
    </source>
</evidence>
<dbReference type="PANTHER" id="PTHR13593:SF113">
    <property type="entry name" value="SI:DKEY-266F7.9"/>
    <property type="match status" value="1"/>
</dbReference>
<protein>
    <recommendedName>
        <fullName evidence="4">Phosphatidylinositol-specific phospholipase C X domain-containing protein</fullName>
    </recommendedName>
</protein>
<dbReference type="GO" id="GO:0008081">
    <property type="term" value="F:phosphoric diester hydrolase activity"/>
    <property type="evidence" value="ECO:0007669"/>
    <property type="project" value="InterPro"/>
</dbReference>
<name>A0A8H3VXQ6_9PEZI</name>
<dbReference type="EMBL" id="WOWK01000183">
    <property type="protein sequence ID" value="KAF0315845.1"/>
    <property type="molecule type" value="Genomic_DNA"/>
</dbReference>